<reference evidence="1 2" key="1">
    <citation type="journal article" date="2021" name="Elife">
        <title>Chloroplast acquisition without the gene transfer in kleptoplastic sea slugs, Plakobranchus ocellatus.</title>
        <authorList>
            <person name="Maeda T."/>
            <person name="Takahashi S."/>
            <person name="Yoshida T."/>
            <person name="Shimamura S."/>
            <person name="Takaki Y."/>
            <person name="Nagai Y."/>
            <person name="Toyoda A."/>
            <person name="Suzuki Y."/>
            <person name="Arimoto A."/>
            <person name="Ishii H."/>
            <person name="Satoh N."/>
            <person name="Nishiyama T."/>
            <person name="Hasebe M."/>
            <person name="Maruyama T."/>
            <person name="Minagawa J."/>
            <person name="Obokata J."/>
            <person name="Shigenobu S."/>
        </authorList>
    </citation>
    <scope>NUCLEOTIDE SEQUENCE [LARGE SCALE GENOMIC DNA]</scope>
</reference>
<dbReference type="Proteomes" id="UP000735302">
    <property type="component" value="Unassembled WGS sequence"/>
</dbReference>
<evidence type="ECO:0000313" key="2">
    <source>
        <dbReference type="Proteomes" id="UP000735302"/>
    </source>
</evidence>
<comment type="caution">
    <text evidence="1">The sequence shown here is derived from an EMBL/GenBank/DDBJ whole genome shotgun (WGS) entry which is preliminary data.</text>
</comment>
<sequence length="95" mass="10784">MYREILLLLTTKIMIQAGIPTARCVWKLIHLVAKQIFMASDGHCTVTSDKGKMATWWCQGSLECQQRSPTARISMLPLEQAFNILRTCNDMDPRG</sequence>
<evidence type="ECO:0008006" key="3">
    <source>
        <dbReference type="Google" id="ProtNLM"/>
    </source>
</evidence>
<dbReference type="EMBL" id="BLXT01003003">
    <property type="protein sequence ID" value="GFN99592.1"/>
    <property type="molecule type" value="Genomic_DNA"/>
</dbReference>
<gene>
    <name evidence="1" type="ORF">PoB_002609800</name>
</gene>
<organism evidence="1 2">
    <name type="scientific">Plakobranchus ocellatus</name>
    <dbReference type="NCBI Taxonomy" id="259542"/>
    <lineage>
        <taxon>Eukaryota</taxon>
        <taxon>Metazoa</taxon>
        <taxon>Spiralia</taxon>
        <taxon>Lophotrochozoa</taxon>
        <taxon>Mollusca</taxon>
        <taxon>Gastropoda</taxon>
        <taxon>Heterobranchia</taxon>
        <taxon>Euthyneura</taxon>
        <taxon>Panpulmonata</taxon>
        <taxon>Sacoglossa</taxon>
        <taxon>Placobranchoidea</taxon>
        <taxon>Plakobranchidae</taxon>
        <taxon>Plakobranchus</taxon>
    </lineage>
</organism>
<dbReference type="AlphaFoldDB" id="A0AAV3ZYW9"/>
<accession>A0AAV3ZYW9</accession>
<keyword evidence="2" id="KW-1185">Reference proteome</keyword>
<name>A0AAV3ZYW9_9GAST</name>
<proteinExistence type="predicted"/>
<evidence type="ECO:0000313" key="1">
    <source>
        <dbReference type="EMBL" id="GFN99592.1"/>
    </source>
</evidence>
<protein>
    <recommendedName>
        <fullName evidence="3">Secreted protein</fullName>
    </recommendedName>
</protein>